<protein>
    <submittedName>
        <fullName evidence="1">Uncharacterized protein</fullName>
    </submittedName>
</protein>
<evidence type="ECO:0000313" key="1">
    <source>
        <dbReference type="EMBL" id="RFP76917.1"/>
    </source>
</evidence>
<organism evidence="1 2">
    <name type="scientific">Hydrogenophaga borbori</name>
    <dbReference type="NCBI Taxonomy" id="2294117"/>
    <lineage>
        <taxon>Bacteria</taxon>
        <taxon>Pseudomonadati</taxon>
        <taxon>Pseudomonadota</taxon>
        <taxon>Betaproteobacteria</taxon>
        <taxon>Burkholderiales</taxon>
        <taxon>Comamonadaceae</taxon>
        <taxon>Hydrogenophaga</taxon>
    </lineage>
</organism>
<proteinExistence type="predicted"/>
<evidence type="ECO:0000313" key="2">
    <source>
        <dbReference type="Proteomes" id="UP000261931"/>
    </source>
</evidence>
<dbReference type="Proteomes" id="UP000261931">
    <property type="component" value="Unassembled WGS sequence"/>
</dbReference>
<name>A0A372EET6_9BURK</name>
<reference evidence="1 2" key="1">
    <citation type="submission" date="2018-08" db="EMBL/GenBank/DDBJ databases">
        <title>Hydrogenophaga sp. LA-38 isolated from sludge.</title>
        <authorList>
            <person name="Im W.-T."/>
        </authorList>
    </citation>
    <scope>NUCLEOTIDE SEQUENCE [LARGE SCALE GENOMIC DNA]</scope>
    <source>
        <strain evidence="1 2">LA-38</strain>
    </source>
</reference>
<dbReference type="EMBL" id="QVLS01000014">
    <property type="protein sequence ID" value="RFP76917.1"/>
    <property type="molecule type" value="Genomic_DNA"/>
</dbReference>
<accession>A0A372EET6</accession>
<dbReference type="AlphaFoldDB" id="A0A372EET6"/>
<gene>
    <name evidence="1" type="ORF">DY262_19855</name>
</gene>
<sequence length="69" mass="6884">MVSAAYDARAAHGAELTALAGTDEVTLYGNGRPTITCVATLNGGGDIDLVGMSGSGDGALVLYANRIRA</sequence>
<keyword evidence="2" id="KW-1185">Reference proteome</keyword>
<comment type="caution">
    <text evidence="1">The sequence shown here is derived from an EMBL/GenBank/DDBJ whole genome shotgun (WGS) entry which is preliminary data.</text>
</comment>